<reference evidence="2" key="1">
    <citation type="submission" date="2021-05" db="EMBL/GenBank/DDBJ databases">
        <authorList>
            <person name="Alioto T."/>
            <person name="Alioto T."/>
            <person name="Gomez Garrido J."/>
        </authorList>
    </citation>
    <scope>NUCLEOTIDE SEQUENCE</scope>
</reference>
<proteinExistence type="predicted"/>
<feature type="transmembrane region" description="Helical" evidence="1">
    <location>
        <begin position="116"/>
        <end position="134"/>
    </location>
</feature>
<feature type="transmembrane region" description="Helical" evidence="1">
    <location>
        <begin position="83"/>
        <end position="101"/>
    </location>
</feature>
<accession>A0A8D8QN36</accession>
<evidence type="ECO:0000313" key="2">
    <source>
        <dbReference type="EMBL" id="CAG6634137.1"/>
    </source>
</evidence>
<keyword evidence="1" id="KW-0812">Transmembrane</keyword>
<keyword evidence="1" id="KW-0472">Membrane</keyword>
<protein>
    <submittedName>
        <fullName evidence="2">Uncharacterized protein</fullName>
    </submittedName>
</protein>
<keyword evidence="1" id="KW-1133">Transmembrane helix</keyword>
<evidence type="ECO:0000256" key="1">
    <source>
        <dbReference type="SAM" id="Phobius"/>
    </source>
</evidence>
<dbReference type="EMBL" id="HBUF01085212">
    <property type="protein sequence ID" value="CAG6634137.1"/>
    <property type="molecule type" value="Transcribed_RNA"/>
</dbReference>
<dbReference type="AlphaFoldDB" id="A0A8D8QN36"/>
<sequence>MAYDAARYVLYTAMTKVMSKIHLKIKIVMSNLKLKIKSLPRMGFEPAPSQSTVRRSDHYATEADSICLNVMFFLQKCRHTREIYSHFLKFIFFYLLNYYKFWNKTHFTILIMDENYLASVSIFWSKIMYIVALIKERAH</sequence>
<organism evidence="2">
    <name type="scientific">Cacopsylla melanoneura</name>
    <dbReference type="NCBI Taxonomy" id="428564"/>
    <lineage>
        <taxon>Eukaryota</taxon>
        <taxon>Metazoa</taxon>
        <taxon>Ecdysozoa</taxon>
        <taxon>Arthropoda</taxon>
        <taxon>Hexapoda</taxon>
        <taxon>Insecta</taxon>
        <taxon>Pterygota</taxon>
        <taxon>Neoptera</taxon>
        <taxon>Paraneoptera</taxon>
        <taxon>Hemiptera</taxon>
        <taxon>Sternorrhyncha</taxon>
        <taxon>Psylloidea</taxon>
        <taxon>Psyllidae</taxon>
        <taxon>Psyllinae</taxon>
        <taxon>Cacopsylla</taxon>
    </lineage>
</organism>
<name>A0A8D8QN36_9HEMI</name>